<proteinExistence type="predicted"/>
<dbReference type="SMART" id="SM01204">
    <property type="entry name" value="FIST_C"/>
    <property type="match status" value="1"/>
</dbReference>
<dbReference type="SMART" id="SM00897">
    <property type="entry name" value="FIST"/>
    <property type="match status" value="1"/>
</dbReference>
<dbReference type="RefSeq" id="WP_027842711.1">
    <property type="nucleotide sequence ID" value="NZ_LMTZ01000112.1"/>
</dbReference>
<gene>
    <name evidence="3" type="ORF">BC008_10755</name>
    <name evidence="4" type="ORF">BC008_20115</name>
</gene>
<dbReference type="AlphaFoldDB" id="A0A0V7ZKH4"/>
<evidence type="ECO:0000313" key="5">
    <source>
        <dbReference type="Proteomes" id="UP000053372"/>
    </source>
</evidence>
<protein>
    <recommendedName>
        <fullName evidence="6">Histidine kinase</fullName>
    </recommendedName>
</protein>
<sequence>MFKVAVGHSNDPDSDCAIAEVLEQCQKSLAGKIPNAGILFAAIDFDHNLILQEIDQVFPGIELIGGTTDGEISSVLGFEQDSLTLTVFCTDNTNLKILAGIGENVSLNPVAATSRAVEQALSKSSNLAATICLTIPETLGSSGVSILNGLKLALGQQVPIFGGLAADQNRFQQTYQFFKTKVFSDSVPVLLFCGELLFSHGVASGWNPIGKKSLVTSADKHIVYEIDGEPALHFYHRYLGSLTPAAEYPLAIYGDVTEQFYMRAPKTHDSSNGSITFFADVPNQALVQITQASCDDILTASKISMTNALENYPGVEPKVVLFFSCASRRQILGTRAREEYQIAKSCLKIELPCCGFYANGEISPNSGSNWTYFHNETFVTLMLGEK</sequence>
<keyword evidence="5" id="KW-1185">Reference proteome</keyword>
<evidence type="ECO:0008006" key="6">
    <source>
        <dbReference type="Google" id="ProtNLM"/>
    </source>
</evidence>
<evidence type="ECO:0000259" key="2">
    <source>
        <dbReference type="SMART" id="SM01204"/>
    </source>
</evidence>
<name>A0A0V7ZKH4_9CYAN</name>
<organism evidence="4 5">
    <name type="scientific">Mastigocoleus testarum BC008</name>
    <dbReference type="NCBI Taxonomy" id="371196"/>
    <lineage>
        <taxon>Bacteria</taxon>
        <taxon>Bacillati</taxon>
        <taxon>Cyanobacteriota</taxon>
        <taxon>Cyanophyceae</taxon>
        <taxon>Nostocales</taxon>
        <taxon>Hapalosiphonaceae</taxon>
        <taxon>Mastigocoleus</taxon>
    </lineage>
</organism>
<evidence type="ECO:0000259" key="1">
    <source>
        <dbReference type="SMART" id="SM00897"/>
    </source>
</evidence>
<evidence type="ECO:0000313" key="3">
    <source>
        <dbReference type="EMBL" id="KST62798.1"/>
    </source>
</evidence>
<dbReference type="EMBL" id="LMTZ01000150">
    <property type="protein sequence ID" value="KST62798.1"/>
    <property type="molecule type" value="Genomic_DNA"/>
</dbReference>
<feature type="domain" description="FIST" evidence="1">
    <location>
        <begin position="33"/>
        <end position="230"/>
    </location>
</feature>
<dbReference type="InterPro" id="IPR013702">
    <property type="entry name" value="FIST_domain_N"/>
</dbReference>
<reference evidence="4 5" key="1">
    <citation type="journal article" date="2015" name="Genome Announc.">
        <title>Draft Genome of the Euendolithic (true boring) Cyanobacterium Mastigocoleus testarum strain BC008.</title>
        <authorList>
            <person name="Guida B.S."/>
            <person name="Garcia-Pichel F."/>
        </authorList>
    </citation>
    <scope>NUCLEOTIDE SEQUENCE [LARGE SCALE GENOMIC DNA]</scope>
    <source>
        <strain evidence="4 5">BC008</strain>
    </source>
</reference>
<dbReference type="InterPro" id="IPR019494">
    <property type="entry name" value="FIST_C"/>
</dbReference>
<dbReference type="Pfam" id="PF10442">
    <property type="entry name" value="FIST_C"/>
    <property type="match status" value="1"/>
</dbReference>
<feature type="domain" description="FIST C-domain" evidence="2">
    <location>
        <begin position="231"/>
        <end position="365"/>
    </location>
</feature>
<accession>A0A0V7ZKH4</accession>
<dbReference type="Pfam" id="PF08495">
    <property type="entry name" value="FIST"/>
    <property type="match status" value="1"/>
</dbReference>
<dbReference type="EMBL" id="LMTZ01000112">
    <property type="protein sequence ID" value="KST65109.1"/>
    <property type="molecule type" value="Genomic_DNA"/>
</dbReference>
<dbReference type="Proteomes" id="UP000053372">
    <property type="component" value="Unassembled WGS sequence"/>
</dbReference>
<comment type="caution">
    <text evidence="4">The sequence shown here is derived from an EMBL/GenBank/DDBJ whole genome shotgun (WGS) entry which is preliminary data.</text>
</comment>
<dbReference type="PANTHER" id="PTHR40252">
    <property type="entry name" value="BLR0328 PROTEIN"/>
    <property type="match status" value="1"/>
</dbReference>
<dbReference type="PANTHER" id="PTHR40252:SF2">
    <property type="entry name" value="BLR0328 PROTEIN"/>
    <property type="match status" value="1"/>
</dbReference>
<evidence type="ECO:0000313" key="4">
    <source>
        <dbReference type="EMBL" id="KST65109.1"/>
    </source>
</evidence>
<dbReference type="OrthoDB" id="9770435at2"/>